<dbReference type="GeneID" id="54463198"/>
<feature type="compositionally biased region" description="Pro residues" evidence="1">
    <location>
        <begin position="69"/>
        <end position="79"/>
    </location>
</feature>
<name>A0A6A6YDK1_9PEZI</name>
<reference evidence="4" key="2">
    <citation type="submission" date="2020-04" db="EMBL/GenBank/DDBJ databases">
        <authorList>
            <consortium name="NCBI Genome Project"/>
        </authorList>
    </citation>
    <scope>NUCLEOTIDE SEQUENCE</scope>
    <source>
        <strain evidence="4">CBS 304.34</strain>
    </source>
</reference>
<gene>
    <name evidence="2 4" type="ORF">BDZ99DRAFT_479947</name>
</gene>
<feature type="compositionally biased region" description="Basic and acidic residues" evidence="1">
    <location>
        <begin position="164"/>
        <end position="174"/>
    </location>
</feature>
<evidence type="ECO:0000313" key="3">
    <source>
        <dbReference type="Proteomes" id="UP000504636"/>
    </source>
</evidence>
<dbReference type="AlphaFoldDB" id="A0A6A6YDK1"/>
<accession>A0A6A6YDK1</accession>
<proteinExistence type="predicted"/>
<organism evidence="2">
    <name type="scientific">Mytilinidion resinicola</name>
    <dbReference type="NCBI Taxonomy" id="574789"/>
    <lineage>
        <taxon>Eukaryota</taxon>
        <taxon>Fungi</taxon>
        <taxon>Dikarya</taxon>
        <taxon>Ascomycota</taxon>
        <taxon>Pezizomycotina</taxon>
        <taxon>Dothideomycetes</taxon>
        <taxon>Pleosporomycetidae</taxon>
        <taxon>Mytilinidiales</taxon>
        <taxon>Mytilinidiaceae</taxon>
        <taxon>Mytilinidion</taxon>
    </lineage>
</organism>
<feature type="region of interest" description="Disordered" evidence="1">
    <location>
        <begin position="114"/>
        <end position="174"/>
    </location>
</feature>
<evidence type="ECO:0000256" key="1">
    <source>
        <dbReference type="SAM" id="MobiDB-lite"/>
    </source>
</evidence>
<dbReference type="OrthoDB" id="10526245at2759"/>
<sequence length="174" mass="18884">MGAKSFALGLLTGLLLTLALTTAFLLWLKPYLTAGKAGLRVFRGVRSLWRRRRPKAPDLESATATCTSTPPPHNHPPASRPVSETNGKGGRPWHTIELQASSVYAHAAPPRKAFNPLKRANTDSSGGRGVVERGGRQPKPVLARLNTDVASTPPLQRVHSNVEYPRRSQESVRA</sequence>
<dbReference type="Proteomes" id="UP000504636">
    <property type="component" value="Unplaced"/>
</dbReference>
<reference evidence="4" key="3">
    <citation type="submission" date="2025-04" db="UniProtKB">
        <authorList>
            <consortium name="RefSeq"/>
        </authorList>
    </citation>
    <scope>IDENTIFICATION</scope>
    <source>
        <strain evidence="4">CBS 304.34</strain>
    </source>
</reference>
<evidence type="ECO:0000313" key="2">
    <source>
        <dbReference type="EMBL" id="KAF2805927.1"/>
    </source>
</evidence>
<feature type="region of interest" description="Disordered" evidence="1">
    <location>
        <begin position="54"/>
        <end position="93"/>
    </location>
</feature>
<protein>
    <submittedName>
        <fullName evidence="2 4">Uncharacterized protein</fullName>
    </submittedName>
</protein>
<evidence type="ECO:0000313" key="4">
    <source>
        <dbReference type="RefSeq" id="XP_033572891.1"/>
    </source>
</evidence>
<dbReference type="RefSeq" id="XP_033572891.1">
    <property type="nucleotide sequence ID" value="XM_033722305.1"/>
</dbReference>
<keyword evidence="3" id="KW-1185">Reference proteome</keyword>
<dbReference type="EMBL" id="MU003708">
    <property type="protein sequence ID" value="KAF2805927.1"/>
    <property type="molecule type" value="Genomic_DNA"/>
</dbReference>
<reference evidence="2 4" key="1">
    <citation type="journal article" date="2020" name="Stud. Mycol.">
        <title>101 Dothideomycetes genomes: a test case for predicting lifestyles and emergence of pathogens.</title>
        <authorList>
            <person name="Haridas S."/>
            <person name="Albert R."/>
            <person name="Binder M."/>
            <person name="Bloem J."/>
            <person name="Labutti K."/>
            <person name="Salamov A."/>
            <person name="Andreopoulos B."/>
            <person name="Baker S."/>
            <person name="Barry K."/>
            <person name="Bills G."/>
            <person name="Bluhm B."/>
            <person name="Cannon C."/>
            <person name="Castanera R."/>
            <person name="Culley D."/>
            <person name="Daum C."/>
            <person name="Ezra D."/>
            <person name="Gonzalez J."/>
            <person name="Henrissat B."/>
            <person name="Kuo A."/>
            <person name="Liang C."/>
            <person name="Lipzen A."/>
            <person name="Lutzoni F."/>
            <person name="Magnuson J."/>
            <person name="Mondo S."/>
            <person name="Nolan M."/>
            <person name="Ohm R."/>
            <person name="Pangilinan J."/>
            <person name="Park H.-J."/>
            <person name="Ramirez L."/>
            <person name="Alfaro M."/>
            <person name="Sun H."/>
            <person name="Tritt A."/>
            <person name="Yoshinaga Y."/>
            <person name="Zwiers L.-H."/>
            <person name="Turgeon B."/>
            <person name="Goodwin S."/>
            <person name="Spatafora J."/>
            <person name="Crous P."/>
            <person name="Grigoriev I."/>
        </authorList>
    </citation>
    <scope>NUCLEOTIDE SEQUENCE</scope>
    <source>
        <strain evidence="2 4">CBS 304.34</strain>
    </source>
</reference>